<dbReference type="AlphaFoldDB" id="A0AAP8DZY2"/>
<comment type="caution">
    <text evidence="5">The sequence shown here is derived from an EMBL/GenBank/DDBJ whole genome shotgun (WGS) entry which is preliminary data.</text>
</comment>
<reference evidence="5" key="1">
    <citation type="submission" date="2017-01" db="EMBL/GenBank/DDBJ databases">
        <authorList>
            <person name="Lo R."/>
        </authorList>
    </citation>
    <scope>NUCLEOTIDE SEQUENCE</scope>
    <source>
        <strain evidence="5">537</strain>
    </source>
</reference>
<dbReference type="Gene3D" id="3.40.50.300">
    <property type="entry name" value="P-loop containing nucleotide triphosphate hydrolases"/>
    <property type="match status" value="1"/>
</dbReference>
<keyword evidence="1" id="KW-0813">Transport</keyword>
<evidence type="ECO:0000259" key="4">
    <source>
        <dbReference type="PROSITE" id="PS50893"/>
    </source>
</evidence>
<feature type="domain" description="ABC transporter" evidence="4">
    <location>
        <begin position="3"/>
        <end position="230"/>
    </location>
</feature>
<dbReference type="SMART" id="SM00382">
    <property type="entry name" value="AAA"/>
    <property type="match status" value="1"/>
</dbReference>
<dbReference type="PROSITE" id="PS00211">
    <property type="entry name" value="ABC_TRANSPORTER_1"/>
    <property type="match status" value="1"/>
</dbReference>
<dbReference type="InterPro" id="IPR003439">
    <property type="entry name" value="ABC_transporter-like_ATP-bd"/>
</dbReference>
<dbReference type="GO" id="GO:0016887">
    <property type="term" value="F:ATP hydrolysis activity"/>
    <property type="evidence" value="ECO:0007669"/>
    <property type="project" value="InterPro"/>
</dbReference>
<reference evidence="5" key="2">
    <citation type="journal article" date="2018" name="Food Control">
        <title>Characterization of Lactococcus lactis isolates from herbs, fruits and vegetables for use as biopreservatives against Listeria monocytogenes in cheese.</title>
        <authorList>
            <person name="Ho V."/>
            <person name="Lo R."/>
            <person name="Bansal N."/>
            <person name="Turner M.S."/>
        </authorList>
    </citation>
    <scope>NUCLEOTIDE SEQUENCE</scope>
    <source>
        <strain evidence="5">537</strain>
    </source>
</reference>
<dbReference type="InterPro" id="IPR017871">
    <property type="entry name" value="ABC_transporter-like_CS"/>
</dbReference>
<evidence type="ECO:0000313" key="6">
    <source>
        <dbReference type="Proteomes" id="UP000225275"/>
    </source>
</evidence>
<evidence type="ECO:0000256" key="3">
    <source>
        <dbReference type="ARBA" id="ARBA00022840"/>
    </source>
</evidence>
<dbReference type="EMBL" id="MTJS01000004">
    <property type="protein sequence ID" value="PFG88182.1"/>
    <property type="molecule type" value="Genomic_DNA"/>
</dbReference>
<dbReference type="Pfam" id="PF00005">
    <property type="entry name" value="ABC_tran"/>
    <property type="match status" value="1"/>
</dbReference>
<accession>A0AAP8DZY2</accession>
<dbReference type="InterPro" id="IPR051782">
    <property type="entry name" value="ABC_Transporter_VariousFunc"/>
</dbReference>
<gene>
    <name evidence="5" type="ORF">BW154_11225</name>
</gene>
<dbReference type="PANTHER" id="PTHR42939:SF1">
    <property type="entry name" value="ABC TRANSPORTER ATP-BINDING PROTEIN ALBC-RELATED"/>
    <property type="match status" value="1"/>
</dbReference>
<evidence type="ECO:0000256" key="1">
    <source>
        <dbReference type="ARBA" id="ARBA00022448"/>
    </source>
</evidence>
<proteinExistence type="predicted"/>
<evidence type="ECO:0000313" key="5">
    <source>
        <dbReference type="EMBL" id="PFG88182.1"/>
    </source>
</evidence>
<keyword evidence="3 5" id="KW-0067">ATP-binding</keyword>
<sequence length="292" mass="33211">MQIKVEELKFSYQSRQILSINEGVFESGQIYGIVGNNGVGKTTFFKTLTNIITNYEGHIQLDGQEIKENPRLLTKVGIMLDDMELYKSYTGLFNLHYFGGLRGEFDENKALGLAKKLDLTPEMLSKKVATYSLGMKKKLILLISVMNDAEILIFDEPFRGIDAKSVVWFRDYLLELKRRGRLILISSHVQEDIETICDKVFLLANGNFIATFDLKNQQEVLTYTVSVTNVQVLESFLTKAGVQVEIKENTVKFDSSPEDFQIAFRHAVEEGVNFDSIKKESKFAEFIKKGSN</sequence>
<dbReference type="InterPro" id="IPR003593">
    <property type="entry name" value="AAA+_ATPase"/>
</dbReference>
<dbReference type="InterPro" id="IPR027417">
    <property type="entry name" value="P-loop_NTPase"/>
</dbReference>
<keyword evidence="2" id="KW-0547">Nucleotide-binding</keyword>
<evidence type="ECO:0000256" key="2">
    <source>
        <dbReference type="ARBA" id="ARBA00022741"/>
    </source>
</evidence>
<dbReference type="PANTHER" id="PTHR42939">
    <property type="entry name" value="ABC TRANSPORTER ATP-BINDING PROTEIN ALBC-RELATED"/>
    <property type="match status" value="1"/>
</dbReference>
<dbReference type="Proteomes" id="UP000225275">
    <property type="component" value="Unassembled WGS sequence"/>
</dbReference>
<organism evidence="5 6">
    <name type="scientific">Lactococcus lactis</name>
    <dbReference type="NCBI Taxonomy" id="1358"/>
    <lineage>
        <taxon>Bacteria</taxon>
        <taxon>Bacillati</taxon>
        <taxon>Bacillota</taxon>
        <taxon>Bacilli</taxon>
        <taxon>Lactobacillales</taxon>
        <taxon>Streptococcaceae</taxon>
        <taxon>Lactococcus</taxon>
    </lineage>
</organism>
<name>A0AAP8DZY2_9LACT</name>
<protein>
    <submittedName>
        <fullName evidence="5">ABC transporter ATP-binding protein</fullName>
    </submittedName>
</protein>
<dbReference type="GO" id="GO:0005524">
    <property type="term" value="F:ATP binding"/>
    <property type="evidence" value="ECO:0007669"/>
    <property type="project" value="UniProtKB-KW"/>
</dbReference>
<dbReference type="CDD" id="cd03230">
    <property type="entry name" value="ABC_DR_subfamily_A"/>
    <property type="match status" value="1"/>
</dbReference>
<dbReference type="SUPFAM" id="SSF52540">
    <property type="entry name" value="P-loop containing nucleoside triphosphate hydrolases"/>
    <property type="match status" value="1"/>
</dbReference>
<dbReference type="PROSITE" id="PS50893">
    <property type="entry name" value="ABC_TRANSPORTER_2"/>
    <property type="match status" value="1"/>
</dbReference>
<dbReference type="RefSeq" id="WP_098394188.1">
    <property type="nucleotide sequence ID" value="NZ_JAOWLS010000005.1"/>
</dbReference>